<name>A0ABT0ELJ7_9PSED</name>
<dbReference type="Proteomes" id="UP001317085">
    <property type="component" value="Unassembled WGS sequence"/>
</dbReference>
<dbReference type="EMBL" id="JAKNRV010000231">
    <property type="protein sequence ID" value="MCK1786603.1"/>
    <property type="molecule type" value="Genomic_DNA"/>
</dbReference>
<reference evidence="1 2" key="1">
    <citation type="submission" date="2022-02" db="EMBL/GenBank/DDBJ databases">
        <title>Comparative genomics of the first Antarctic Pseudomonas spp. capable of biotransforming 2,4,6-Trinitrotoluene.</title>
        <authorList>
            <person name="Cabrera M.A."/>
            <person name="Marquez S.L."/>
            <person name="Perez-Donoso J.M."/>
        </authorList>
    </citation>
    <scope>NUCLEOTIDE SEQUENCE [LARGE SCALE GENOMIC DNA]</scope>
    <source>
        <strain evidence="1 2">TNT11</strain>
    </source>
</reference>
<keyword evidence="2" id="KW-1185">Reference proteome</keyword>
<protein>
    <submittedName>
        <fullName evidence="1">PIG-L family deacetylase</fullName>
    </submittedName>
</protein>
<feature type="non-terminal residue" evidence="1">
    <location>
        <position position="1"/>
    </location>
</feature>
<organism evidence="1 2">
    <name type="scientific">Pseudomonas emilianonis</name>
    <dbReference type="NCBI Taxonomy" id="2915812"/>
    <lineage>
        <taxon>Bacteria</taxon>
        <taxon>Pseudomonadati</taxon>
        <taxon>Pseudomonadota</taxon>
        <taxon>Gammaproteobacteria</taxon>
        <taxon>Pseudomonadales</taxon>
        <taxon>Pseudomonadaceae</taxon>
        <taxon>Pseudomonas</taxon>
    </lineage>
</organism>
<sequence>ARKVRLDTWSVARKLHAAHAYASQLAGDPEIGLAPMLAQVLLERMREPYEIVFV</sequence>
<accession>A0ABT0ELJ7</accession>
<gene>
    <name evidence="1" type="ORF">L9Z73_20300</name>
</gene>
<evidence type="ECO:0000313" key="2">
    <source>
        <dbReference type="Proteomes" id="UP001317085"/>
    </source>
</evidence>
<comment type="caution">
    <text evidence="1">The sequence shown here is derived from an EMBL/GenBank/DDBJ whole genome shotgun (WGS) entry which is preliminary data.</text>
</comment>
<evidence type="ECO:0000313" key="1">
    <source>
        <dbReference type="EMBL" id="MCK1786603.1"/>
    </source>
</evidence>
<proteinExistence type="predicted"/>